<evidence type="ECO:0000256" key="1">
    <source>
        <dbReference type="SAM" id="Phobius"/>
    </source>
</evidence>
<comment type="caution">
    <text evidence="2">The sequence shown here is derived from an EMBL/GenBank/DDBJ whole genome shotgun (WGS) entry which is preliminary data.</text>
</comment>
<keyword evidence="1" id="KW-0472">Membrane</keyword>
<keyword evidence="1" id="KW-0812">Transmembrane</keyword>
<dbReference type="Proteomes" id="UP000315389">
    <property type="component" value="Unassembled WGS sequence"/>
</dbReference>
<dbReference type="EMBL" id="VFOS01000001">
    <property type="protein sequence ID" value="TQL63658.1"/>
    <property type="molecule type" value="Genomic_DNA"/>
</dbReference>
<dbReference type="PANTHER" id="PTHR37826:SF3">
    <property type="entry name" value="J DOMAIN-CONTAINING PROTEIN"/>
    <property type="match status" value="1"/>
</dbReference>
<dbReference type="RefSeq" id="WP_142117993.1">
    <property type="nucleotide sequence ID" value="NZ_BAAASV010000002.1"/>
</dbReference>
<dbReference type="SUPFAM" id="SSF57783">
    <property type="entry name" value="Zinc beta-ribbon"/>
    <property type="match status" value="1"/>
</dbReference>
<evidence type="ECO:0008006" key="4">
    <source>
        <dbReference type="Google" id="ProtNLM"/>
    </source>
</evidence>
<reference evidence="2 3" key="1">
    <citation type="submission" date="2019-06" db="EMBL/GenBank/DDBJ databases">
        <title>Sequencing the genomes of 1000 actinobacteria strains.</title>
        <authorList>
            <person name="Klenk H.-P."/>
        </authorList>
    </citation>
    <scope>NUCLEOTIDE SEQUENCE [LARGE SCALE GENOMIC DNA]</scope>
    <source>
        <strain evidence="2 3">DSM 4813</strain>
    </source>
</reference>
<keyword evidence="3" id="KW-1185">Reference proteome</keyword>
<evidence type="ECO:0000313" key="2">
    <source>
        <dbReference type="EMBL" id="TQL63658.1"/>
    </source>
</evidence>
<proteinExistence type="predicted"/>
<feature type="transmembrane region" description="Helical" evidence="1">
    <location>
        <begin position="364"/>
        <end position="383"/>
    </location>
</feature>
<protein>
    <recommendedName>
        <fullName evidence="4">TFIIB-type zinc ribbon-containing protein</fullName>
    </recommendedName>
</protein>
<keyword evidence="1" id="KW-1133">Transmembrane helix</keyword>
<accession>A0A542ZTG6</accession>
<name>A0A542ZTG6_RARFA</name>
<gene>
    <name evidence="2" type="ORF">FB461_0126</name>
</gene>
<dbReference type="AlphaFoldDB" id="A0A542ZTG6"/>
<dbReference type="PANTHER" id="PTHR37826">
    <property type="entry name" value="FLOTILLIN BAND_7_5 DOMAIN PROTEIN"/>
    <property type="match status" value="1"/>
</dbReference>
<evidence type="ECO:0000313" key="3">
    <source>
        <dbReference type="Proteomes" id="UP000315389"/>
    </source>
</evidence>
<organism evidence="2 3">
    <name type="scientific">Rarobacter faecitabidus</name>
    <dbReference type="NCBI Taxonomy" id="13243"/>
    <lineage>
        <taxon>Bacteria</taxon>
        <taxon>Bacillati</taxon>
        <taxon>Actinomycetota</taxon>
        <taxon>Actinomycetes</taxon>
        <taxon>Micrococcales</taxon>
        <taxon>Rarobacteraceae</taxon>
        <taxon>Rarobacter</taxon>
    </lineage>
</organism>
<sequence length="384" mass="42221">MTSSSSTQQVGGHDKCPTCGSTDIAYSSTKGVLICRYCRAQWTEANAEQSLGYDTDIASLQGVQVTRGADRIDEASSDVVTLKCQGCGAEVVINSATNLQARCHWCRSVLSLNERVANGSVPDAVLPFALTHEQAVDKIQAFAKKRVFFAHKGFRREFEPANVVGVFMPYLVADVRAAVKMRGEGEIEIRRYTVSVGKDRQETRYDADVYQVERQFDLIVDDLTVESSARRAGAHTSAETTNIVNAVLPFDTKKAVRYNANYLGGFTSEKRDLNVDDVSGTVSRMLFGLGTTLMRRTLGQYGRGVKWTGGQVGVQGVRYLSMYAPIWLYSYYEKRGSGEFLHYIAVNGRTGQTMGSVPINKLRLTLCSALTTIGILAGGWVFFL</sequence>
<dbReference type="OrthoDB" id="3182597at2"/>